<dbReference type="PANTHER" id="PTHR22935">
    <property type="entry name" value="PENICILLIN-BINDING PROTEIN"/>
    <property type="match status" value="1"/>
</dbReference>
<dbReference type="InterPro" id="IPR001466">
    <property type="entry name" value="Beta-lactam-related"/>
</dbReference>
<dbReference type="Pfam" id="PF00144">
    <property type="entry name" value="Beta-lactamase"/>
    <property type="match status" value="1"/>
</dbReference>
<gene>
    <name evidence="4" type="ORF">EA187_08130</name>
</gene>
<proteinExistence type="inferred from homology"/>
<feature type="domain" description="Beta-lactamase-related" evidence="3">
    <location>
        <begin position="100"/>
        <end position="432"/>
    </location>
</feature>
<evidence type="ECO:0000313" key="5">
    <source>
        <dbReference type="Proteomes" id="UP000282926"/>
    </source>
</evidence>
<dbReference type="GO" id="GO:0016787">
    <property type="term" value="F:hydrolase activity"/>
    <property type="evidence" value="ECO:0007669"/>
    <property type="project" value="UniProtKB-KW"/>
</dbReference>
<sequence>MNMSKNPACHSLKGKGPRGFFISGRVRYEPPVSSATCRVPPPVVVVVVVVEVVIMVPCPIVPKARVLLLLLATITLSLTGAPLTAGAQSPDAASSANDLQRALNAYVDKGHTRGAVAWRLNADGSEEEAQVGIDQRSADARFDAGSITKVFTSILLADAVLGEKLTLETPIVELLPPGCELAPEVGAITLQELSTHTSGLPRLAPGGPGLWRAFLQPSDPYQGSTRDELFEALCPLEAADLKTRGSVAYSNFGVALLGRLLETVDLSTIDPSLSPDASYEARIAARVLEPLGLSASDFEAEHTHTVPGHRTNHTGADPWHLDAYNPAGGLRTTLPDLVAFARNALAADFPPLALSLKPHHLDDEGNPHVGLGWFFRTLRSDDSTDVDVTEVMEKNETIIWHNGRTGGYYAFLAIAPETGRAVVLLTDTSHGSAFAMDLLREPSPEPPPLDSSIFFMLVGLLFPWLAPHTLHRLHRRLTLKPEDEPGVEREASLLKRFTASLNRQHPAGRLDALSAGLEATFLLILSHQLGAWQSLPVAIWYAALLLTAGLAVRTLPAVVRAPWFGREGLKGRAITVINGVVALGLVVWVVG</sequence>
<feature type="transmembrane region" description="Helical" evidence="2">
    <location>
        <begin position="571"/>
        <end position="590"/>
    </location>
</feature>
<dbReference type="Gene3D" id="3.40.710.10">
    <property type="entry name" value="DD-peptidase/beta-lactamase superfamily"/>
    <property type="match status" value="1"/>
</dbReference>
<dbReference type="SUPFAM" id="SSF56601">
    <property type="entry name" value="beta-lactamase/transpeptidase-like"/>
    <property type="match status" value="1"/>
</dbReference>
<evidence type="ECO:0000256" key="1">
    <source>
        <dbReference type="ARBA" id="ARBA00038473"/>
    </source>
</evidence>
<keyword evidence="5" id="KW-1185">Reference proteome</keyword>
<dbReference type="InterPro" id="IPR051478">
    <property type="entry name" value="Beta-lactamase-like_AB/R"/>
</dbReference>
<keyword evidence="2" id="KW-1133">Transmembrane helix</keyword>
<protein>
    <submittedName>
        <fullName evidence="4">Class A beta-lactamase-related serine hydrolase</fullName>
    </submittedName>
</protein>
<reference evidence="4 5" key="1">
    <citation type="submission" date="2019-01" db="EMBL/GenBank/DDBJ databases">
        <title>Lujinxingia litoralis gen. nov., sp. nov. and Lujinxingia sediminis gen. nov., sp. nov., new members in the order Bradymonadales, isolated from coastal sediment.</title>
        <authorList>
            <person name="Li C.-M."/>
        </authorList>
    </citation>
    <scope>NUCLEOTIDE SEQUENCE [LARGE SCALE GENOMIC DNA]</scope>
    <source>
        <strain evidence="4 5">SEH01</strain>
    </source>
</reference>
<evidence type="ECO:0000313" key="4">
    <source>
        <dbReference type="EMBL" id="RVU45725.1"/>
    </source>
</evidence>
<name>A0ABY0CU71_9DELT</name>
<keyword evidence="4" id="KW-0378">Hydrolase</keyword>
<organism evidence="4 5">
    <name type="scientific">Lujinxingia sediminis</name>
    <dbReference type="NCBI Taxonomy" id="2480984"/>
    <lineage>
        <taxon>Bacteria</taxon>
        <taxon>Deltaproteobacteria</taxon>
        <taxon>Bradymonadales</taxon>
        <taxon>Lujinxingiaceae</taxon>
        <taxon>Lujinxingia</taxon>
    </lineage>
</organism>
<evidence type="ECO:0000259" key="3">
    <source>
        <dbReference type="Pfam" id="PF00144"/>
    </source>
</evidence>
<dbReference type="Proteomes" id="UP000282926">
    <property type="component" value="Unassembled WGS sequence"/>
</dbReference>
<keyword evidence="2" id="KW-0472">Membrane</keyword>
<comment type="similarity">
    <text evidence="1">Belongs to the beta-lactamase family.</text>
</comment>
<feature type="transmembrane region" description="Helical" evidence="2">
    <location>
        <begin position="538"/>
        <end position="559"/>
    </location>
</feature>
<comment type="caution">
    <text evidence="4">The sequence shown here is derived from an EMBL/GenBank/DDBJ whole genome shotgun (WGS) entry which is preliminary data.</text>
</comment>
<dbReference type="InterPro" id="IPR012338">
    <property type="entry name" value="Beta-lactam/transpept-like"/>
</dbReference>
<keyword evidence="2" id="KW-0812">Transmembrane</keyword>
<evidence type="ECO:0000256" key="2">
    <source>
        <dbReference type="SAM" id="Phobius"/>
    </source>
</evidence>
<dbReference type="EMBL" id="SADD01000003">
    <property type="protein sequence ID" value="RVU45725.1"/>
    <property type="molecule type" value="Genomic_DNA"/>
</dbReference>
<accession>A0ABY0CU71</accession>
<dbReference type="PANTHER" id="PTHR22935:SF95">
    <property type="entry name" value="BETA-LACTAMASE-LIKE 1-RELATED"/>
    <property type="match status" value="1"/>
</dbReference>